<dbReference type="EMBL" id="CP017305">
    <property type="protein sequence ID" value="AOS83075.1"/>
    <property type="molecule type" value="Genomic_DNA"/>
</dbReference>
<dbReference type="CDD" id="cd03133">
    <property type="entry name" value="GATase1_ES1"/>
    <property type="match status" value="1"/>
</dbReference>
<dbReference type="AlphaFoldDB" id="A0A1D8D0W6"/>
<dbReference type="RefSeq" id="WP_069808801.1">
    <property type="nucleotide sequence ID" value="NZ_CP017305.1"/>
</dbReference>
<dbReference type="InterPro" id="IPR026041">
    <property type="entry name" value="ElbB"/>
</dbReference>
<dbReference type="Proteomes" id="UP000095185">
    <property type="component" value="Chromosome"/>
</dbReference>
<dbReference type="Gene3D" id="3.40.50.880">
    <property type="match status" value="1"/>
</dbReference>
<organism evidence="1 2">
    <name type="scientific">Chlorobaculum limnaeum</name>
    <dbReference type="NCBI Taxonomy" id="274537"/>
    <lineage>
        <taxon>Bacteria</taxon>
        <taxon>Pseudomonadati</taxon>
        <taxon>Chlorobiota</taxon>
        <taxon>Chlorobiia</taxon>
        <taxon>Chlorobiales</taxon>
        <taxon>Chlorobiaceae</taxon>
        <taxon>Chlorobaculum</taxon>
    </lineage>
</organism>
<dbReference type="OrthoDB" id="9800516at2"/>
<sequence>MKKIGVILSGCGVYDGTEIHEAVLTLLSLDKAQAEAVCFAPDIAQRHVVNHQTGEVSENETRNVLVESARIARGSIRNLRDIDTMILDGLIIPGGYGAAKNLSDYAVAGAKCEVLPEVADAVTRFRKSGKPIGFLCIAPVIAAKLFGSEGIEVTIGSDQQTAADITAMGAKHVAAPVEEIVVSPGAKIVTTPAYMLGPGISDIAKGIDKLVAKVLELA</sequence>
<name>A0A1D8D0W6_CHLLM</name>
<dbReference type="PIRSF" id="PIRSF006320">
    <property type="entry name" value="Elb2"/>
    <property type="match status" value="1"/>
</dbReference>
<dbReference type="SUPFAM" id="SSF52317">
    <property type="entry name" value="Class I glutamine amidotransferase-like"/>
    <property type="match status" value="1"/>
</dbReference>
<proteinExistence type="predicted"/>
<dbReference type="InterPro" id="IPR029062">
    <property type="entry name" value="Class_I_gatase-like"/>
</dbReference>
<evidence type="ECO:0000313" key="1">
    <source>
        <dbReference type="EMBL" id="AOS83075.1"/>
    </source>
</evidence>
<reference evidence="1" key="1">
    <citation type="submission" date="2016-09" db="EMBL/GenBank/DDBJ databases">
        <title>Genome sequence of Chlorobaculum limnaeum.</title>
        <authorList>
            <person name="Liu Z."/>
            <person name="Tank M."/>
            <person name="Bryant D.A."/>
        </authorList>
    </citation>
    <scope>NUCLEOTIDE SEQUENCE [LARGE SCALE GENOMIC DNA]</scope>
    <source>
        <strain evidence="1">DSM 1677</strain>
    </source>
</reference>
<gene>
    <name evidence="1" type="ORF">BIU88_02285</name>
</gene>
<dbReference type="PANTHER" id="PTHR10224">
    <property type="entry name" value="ES1 PROTEIN HOMOLOG, MITOCHONDRIAL"/>
    <property type="match status" value="1"/>
</dbReference>
<protein>
    <submittedName>
        <fullName evidence="1">Isoprenoid biosynthesis protein ElbB</fullName>
    </submittedName>
</protein>
<keyword evidence="2" id="KW-1185">Reference proteome</keyword>
<dbReference type="NCBIfam" id="NF008747">
    <property type="entry name" value="PRK11780.1"/>
    <property type="match status" value="1"/>
</dbReference>
<dbReference type="PANTHER" id="PTHR10224:SF12">
    <property type="entry name" value="GLYOXALASE ELBB"/>
    <property type="match status" value="1"/>
</dbReference>
<accession>A0A1D8D0W6</accession>
<evidence type="ECO:0000313" key="2">
    <source>
        <dbReference type="Proteomes" id="UP000095185"/>
    </source>
</evidence>
<dbReference type="KEGG" id="clz:BIU88_02285"/>